<organism evidence="3">
    <name type="scientific">Schistocephalus solidus</name>
    <name type="common">Tapeworm</name>
    <dbReference type="NCBI Taxonomy" id="70667"/>
    <lineage>
        <taxon>Eukaryota</taxon>
        <taxon>Metazoa</taxon>
        <taxon>Spiralia</taxon>
        <taxon>Lophotrochozoa</taxon>
        <taxon>Platyhelminthes</taxon>
        <taxon>Cestoda</taxon>
        <taxon>Eucestoda</taxon>
        <taxon>Diphyllobothriidea</taxon>
        <taxon>Diphyllobothriidae</taxon>
        <taxon>Schistocephalus</taxon>
    </lineage>
</organism>
<dbReference type="Proteomes" id="UP000275846">
    <property type="component" value="Unassembled WGS sequence"/>
</dbReference>
<dbReference type="AlphaFoldDB" id="A0A183TUI7"/>
<reference evidence="3" key="1">
    <citation type="submission" date="2016-06" db="UniProtKB">
        <authorList>
            <consortium name="WormBaseParasite"/>
        </authorList>
    </citation>
    <scope>IDENTIFICATION</scope>
</reference>
<proteinExistence type="predicted"/>
<evidence type="ECO:0000313" key="3">
    <source>
        <dbReference type="WBParaSite" id="SSLN_0002087901-mRNA-1"/>
    </source>
</evidence>
<evidence type="ECO:0000313" key="2">
    <source>
        <dbReference type="Proteomes" id="UP000275846"/>
    </source>
</evidence>
<dbReference type="PANTHER" id="PTHR21301:SF10">
    <property type="entry name" value="REVERSE TRANSCRIPTASE DOMAIN-CONTAINING PROTEIN"/>
    <property type="match status" value="1"/>
</dbReference>
<sequence length="108" mass="13002">MARQRAKYRLEQLVFRSHPTKFWTRYVDDTFILIKRSHWQAFRALLNSIFPDIQLTMEEEVNNHLPFLDVHVAKLADWKIGSTVYRKATNTRRILHFRSNLPVGYKRS</sequence>
<dbReference type="OrthoDB" id="6270621at2759"/>
<protein>
    <submittedName>
        <fullName evidence="3">Reverse transcriptase domain-containing protein</fullName>
    </submittedName>
</protein>
<keyword evidence="2" id="KW-1185">Reference proteome</keyword>
<dbReference type="EMBL" id="UYSU01052980">
    <property type="protein sequence ID" value="VDM06521.1"/>
    <property type="molecule type" value="Genomic_DNA"/>
</dbReference>
<gene>
    <name evidence="1" type="ORF">SSLN_LOCUS20135</name>
</gene>
<reference evidence="1 2" key="2">
    <citation type="submission" date="2018-11" db="EMBL/GenBank/DDBJ databases">
        <authorList>
            <consortium name="Pathogen Informatics"/>
        </authorList>
    </citation>
    <scope>NUCLEOTIDE SEQUENCE [LARGE SCALE GENOMIC DNA]</scope>
    <source>
        <strain evidence="1 2">NST_G2</strain>
    </source>
</reference>
<name>A0A183TUI7_SCHSO</name>
<evidence type="ECO:0000313" key="1">
    <source>
        <dbReference type="EMBL" id="VDM06521.1"/>
    </source>
</evidence>
<dbReference type="PANTHER" id="PTHR21301">
    <property type="entry name" value="REVERSE TRANSCRIPTASE"/>
    <property type="match status" value="1"/>
</dbReference>
<dbReference type="WBParaSite" id="SSLN_0002087901-mRNA-1">
    <property type="protein sequence ID" value="SSLN_0002087901-mRNA-1"/>
    <property type="gene ID" value="SSLN_0002087901"/>
</dbReference>
<accession>A0A183TUI7</accession>